<dbReference type="Proteomes" id="UP000185003">
    <property type="component" value="Unassembled WGS sequence"/>
</dbReference>
<dbReference type="STRING" id="536979.SAMN04488055_0153"/>
<dbReference type="EMBL" id="FSRA01000001">
    <property type="protein sequence ID" value="SIN64984.1"/>
    <property type="molecule type" value="Genomic_DNA"/>
</dbReference>
<gene>
    <name evidence="1" type="ORF">SAMN04488055_0153</name>
</gene>
<accession>A0A1N6D2S3</accession>
<proteinExistence type="predicted"/>
<organism evidence="1 2">
    <name type="scientific">Chitinophaga niabensis</name>
    <dbReference type="NCBI Taxonomy" id="536979"/>
    <lineage>
        <taxon>Bacteria</taxon>
        <taxon>Pseudomonadati</taxon>
        <taxon>Bacteroidota</taxon>
        <taxon>Chitinophagia</taxon>
        <taxon>Chitinophagales</taxon>
        <taxon>Chitinophagaceae</taxon>
        <taxon>Chitinophaga</taxon>
    </lineage>
</organism>
<evidence type="ECO:0000313" key="1">
    <source>
        <dbReference type="EMBL" id="SIN64984.1"/>
    </source>
</evidence>
<dbReference type="AlphaFoldDB" id="A0A1N6D2S3"/>
<sequence>MRYKDFEAIMSKDRLGRYLAAVGGITRKAMKLYRLNLQASQGMFTIISCFEVALRNAIDKHYKVVRGNDWLKDAAWTGGALNIPRCGKTPFIINNAVSDLGLHYSHPKLIAKMDFGFWRYMFARHQYTALGRTLLAIFPAKPRSTPVHHYDNTFVFGELEKINGIRNRIAHHEPICFSDGLSVRSTTYARQHYRLILNLFNWMSINESALLYGLDHMNVILDKIDDL</sequence>
<dbReference type="RefSeq" id="WP_074237277.1">
    <property type="nucleotide sequence ID" value="NZ_FSRA01000001.1"/>
</dbReference>
<evidence type="ECO:0000313" key="2">
    <source>
        <dbReference type="Proteomes" id="UP000185003"/>
    </source>
</evidence>
<name>A0A1N6D2S3_9BACT</name>
<reference evidence="2" key="1">
    <citation type="submission" date="2016-11" db="EMBL/GenBank/DDBJ databases">
        <authorList>
            <person name="Varghese N."/>
            <person name="Submissions S."/>
        </authorList>
    </citation>
    <scope>NUCLEOTIDE SEQUENCE [LARGE SCALE GENOMIC DNA]</scope>
    <source>
        <strain evidence="2">DSM 24787</strain>
    </source>
</reference>
<protein>
    <recommendedName>
        <fullName evidence="3">Abi-like protein</fullName>
    </recommendedName>
</protein>
<evidence type="ECO:0008006" key="3">
    <source>
        <dbReference type="Google" id="ProtNLM"/>
    </source>
</evidence>
<keyword evidence="2" id="KW-1185">Reference proteome</keyword>
<dbReference type="OrthoDB" id="9813050at2"/>